<keyword evidence="6" id="KW-0804">Transcription</keyword>
<feature type="non-terminal residue" evidence="10">
    <location>
        <position position="72"/>
    </location>
</feature>
<dbReference type="InterPro" id="IPR001628">
    <property type="entry name" value="Znf_hrmn_rcpt"/>
</dbReference>
<dbReference type="GO" id="GO:0005634">
    <property type="term" value="C:nucleus"/>
    <property type="evidence" value="ECO:0007669"/>
    <property type="project" value="TreeGrafter"/>
</dbReference>
<evidence type="ECO:0000256" key="4">
    <source>
        <dbReference type="ARBA" id="ARBA00023015"/>
    </source>
</evidence>
<keyword evidence="2" id="KW-0863">Zinc-finger</keyword>
<evidence type="ECO:0000259" key="9">
    <source>
        <dbReference type="PROSITE" id="PS51030"/>
    </source>
</evidence>
<dbReference type="InterPro" id="IPR013088">
    <property type="entry name" value="Znf_NHR/GATA"/>
</dbReference>
<dbReference type="Proteomes" id="UP001432322">
    <property type="component" value="Unassembled WGS sequence"/>
</dbReference>
<dbReference type="GO" id="GO:0003700">
    <property type="term" value="F:DNA-binding transcription factor activity"/>
    <property type="evidence" value="ECO:0007669"/>
    <property type="project" value="InterPro"/>
</dbReference>
<dbReference type="GO" id="GO:0008270">
    <property type="term" value="F:zinc ion binding"/>
    <property type="evidence" value="ECO:0007669"/>
    <property type="project" value="UniProtKB-KW"/>
</dbReference>
<evidence type="ECO:0000313" key="10">
    <source>
        <dbReference type="EMBL" id="GMT21446.1"/>
    </source>
</evidence>
<dbReference type="EMBL" id="BTSY01000004">
    <property type="protein sequence ID" value="GMT21446.1"/>
    <property type="molecule type" value="Genomic_DNA"/>
</dbReference>
<organism evidence="10 11">
    <name type="scientific">Pristionchus fissidentatus</name>
    <dbReference type="NCBI Taxonomy" id="1538716"/>
    <lineage>
        <taxon>Eukaryota</taxon>
        <taxon>Metazoa</taxon>
        <taxon>Ecdysozoa</taxon>
        <taxon>Nematoda</taxon>
        <taxon>Chromadorea</taxon>
        <taxon>Rhabditida</taxon>
        <taxon>Rhabditina</taxon>
        <taxon>Diplogasteromorpha</taxon>
        <taxon>Diplogasteroidea</taxon>
        <taxon>Neodiplogasteridae</taxon>
        <taxon>Pristionchus</taxon>
    </lineage>
</organism>
<dbReference type="SUPFAM" id="SSF57716">
    <property type="entry name" value="Glucocorticoid receptor-like (DNA-binding domain)"/>
    <property type="match status" value="1"/>
</dbReference>
<dbReference type="GO" id="GO:0043565">
    <property type="term" value="F:sequence-specific DNA binding"/>
    <property type="evidence" value="ECO:0007669"/>
    <property type="project" value="InterPro"/>
</dbReference>
<evidence type="ECO:0000256" key="6">
    <source>
        <dbReference type="ARBA" id="ARBA00023163"/>
    </source>
</evidence>
<sequence length="72" mass="7871">QELSCLICASPITHSRLGVDSCRACAAFYKRASASEVALKCKGGDDVCLKRDPKSSCRKCRFKRFSEVLAKA</sequence>
<evidence type="ECO:0000256" key="2">
    <source>
        <dbReference type="ARBA" id="ARBA00022771"/>
    </source>
</evidence>
<feature type="non-terminal residue" evidence="10">
    <location>
        <position position="1"/>
    </location>
</feature>
<dbReference type="Gene3D" id="3.30.50.10">
    <property type="entry name" value="Erythroid Transcription Factor GATA-1, subunit A"/>
    <property type="match status" value="1"/>
</dbReference>
<proteinExistence type="predicted"/>
<keyword evidence="1" id="KW-0479">Metal-binding</keyword>
<dbReference type="PRINTS" id="PR00047">
    <property type="entry name" value="STROIDFINGER"/>
</dbReference>
<evidence type="ECO:0000256" key="8">
    <source>
        <dbReference type="ARBA" id="ARBA00023242"/>
    </source>
</evidence>
<feature type="domain" description="Nuclear receptor" evidence="9">
    <location>
        <begin position="2"/>
        <end position="72"/>
    </location>
</feature>
<name>A0AAV5VPT9_9BILA</name>
<keyword evidence="7" id="KW-0675">Receptor</keyword>
<dbReference type="PANTHER" id="PTHR46011">
    <property type="entry name" value="NUCLEAR HORMONE RECEPTOR FAMILY MEMBER NHR-86-RELATED"/>
    <property type="match status" value="1"/>
</dbReference>
<keyword evidence="4" id="KW-0805">Transcription regulation</keyword>
<keyword evidence="11" id="KW-1185">Reference proteome</keyword>
<accession>A0AAV5VPT9</accession>
<gene>
    <name evidence="10" type="ORF">PFISCL1PPCAC_12743</name>
</gene>
<dbReference type="PANTHER" id="PTHR46011:SF6">
    <property type="entry name" value="HIGH ZINC ACTIVATED NUCLEAR RECEPTOR PROTEIN"/>
    <property type="match status" value="1"/>
</dbReference>
<evidence type="ECO:0000256" key="3">
    <source>
        <dbReference type="ARBA" id="ARBA00022833"/>
    </source>
</evidence>
<evidence type="ECO:0000256" key="7">
    <source>
        <dbReference type="ARBA" id="ARBA00023170"/>
    </source>
</evidence>
<reference evidence="10" key="1">
    <citation type="submission" date="2023-10" db="EMBL/GenBank/DDBJ databases">
        <title>Genome assembly of Pristionchus species.</title>
        <authorList>
            <person name="Yoshida K."/>
            <person name="Sommer R.J."/>
        </authorList>
    </citation>
    <scope>NUCLEOTIDE SEQUENCE</scope>
    <source>
        <strain evidence="10">RS5133</strain>
    </source>
</reference>
<evidence type="ECO:0000256" key="1">
    <source>
        <dbReference type="ARBA" id="ARBA00022723"/>
    </source>
</evidence>
<dbReference type="AlphaFoldDB" id="A0AAV5VPT9"/>
<keyword evidence="8" id="KW-0539">Nucleus</keyword>
<evidence type="ECO:0000313" key="11">
    <source>
        <dbReference type="Proteomes" id="UP001432322"/>
    </source>
</evidence>
<comment type="caution">
    <text evidence="10">The sequence shown here is derived from an EMBL/GenBank/DDBJ whole genome shotgun (WGS) entry which is preliminary data.</text>
</comment>
<keyword evidence="3" id="KW-0862">Zinc</keyword>
<dbReference type="Pfam" id="PF00105">
    <property type="entry name" value="zf-C4"/>
    <property type="match status" value="1"/>
</dbReference>
<keyword evidence="5" id="KW-0238">DNA-binding</keyword>
<evidence type="ECO:0000256" key="5">
    <source>
        <dbReference type="ARBA" id="ARBA00023125"/>
    </source>
</evidence>
<dbReference type="SMART" id="SM00399">
    <property type="entry name" value="ZnF_C4"/>
    <property type="match status" value="1"/>
</dbReference>
<protein>
    <recommendedName>
        <fullName evidence="9">Nuclear receptor domain-containing protein</fullName>
    </recommendedName>
</protein>
<dbReference type="PROSITE" id="PS51030">
    <property type="entry name" value="NUCLEAR_REC_DBD_2"/>
    <property type="match status" value="1"/>
</dbReference>